<gene>
    <name evidence="3" type="ORF">JQN83_11675</name>
</gene>
<evidence type="ECO:0000313" key="3">
    <source>
        <dbReference type="EMBL" id="MBO4161466.1"/>
    </source>
</evidence>
<sequence>MTDDRWEGPGLTVFGSATGGGRAGRAGGRSGGDRGGWAGGLRAALSDGTAAVAVGGALAGGLGVEAAKSVVVGESAGRWWFVVGSLAGTALLVAGFGLRERAQRQVRVQVGIVATARDAGRGLARARQYEQQAEEFSRSTCAVTVATAVTLSGDPAVDKNRVEGLADETFNALMLAQRLTPEATRVNLIPTMPLHLAFWFGARLGHTHSREVRVHAVRQADGSPPYFAATALRATESATTPLTASVEAIAGGDPSRAALALDLQGFGRQFTDPVRETCRQHAIGHLLILRSAGSVLAEDAVTYTGVVEQARREWLAAALPSAARTGRYAVFLSGSVAISLALGARLAASDPGRWTVFSFDRDTHSYQPFPLPEPTR</sequence>
<proteinExistence type="predicted"/>
<feature type="region of interest" description="Disordered" evidence="1">
    <location>
        <begin position="1"/>
        <end position="32"/>
    </location>
</feature>
<accession>A0ABS3V777</accession>
<keyword evidence="2" id="KW-1133">Transmembrane helix</keyword>
<evidence type="ECO:0000313" key="4">
    <source>
        <dbReference type="Proteomes" id="UP000671399"/>
    </source>
</evidence>
<evidence type="ECO:0000256" key="2">
    <source>
        <dbReference type="SAM" id="Phobius"/>
    </source>
</evidence>
<protein>
    <submittedName>
        <fullName evidence="3">SAVED domain-containing protein</fullName>
    </submittedName>
</protein>
<feature type="compositionally biased region" description="Gly residues" evidence="1">
    <location>
        <begin position="17"/>
        <end position="32"/>
    </location>
</feature>
<dbReference type="InterPro" id="IPR040836">
    <property type="entry name" value="SAVED"/>
</dbReference>
<comment type="caution">
    <text evidence="3">The sequence shown here is derived from an EMBL/GenBank/DDBJ whole genome shotgun (WGS) entry which is preliminary data.</text>
</comment>
<dbReference type="NCBIfam" id="NF033611">
    <property type="entry name" value="SAVED"/>
    <property type="match status" value="1"/>
</dbReference>
<organism evidence="3 4">
    <name type="scientific">Micromonospora antibiotica</name>
    <dbReference type="NCBI Taxonomy" id="2807623"/>
    <lineage>
        <taxon>Bacteria</taxon>
        <taxon>Bacillati</taxon>
        <taxon>Actinomycetota</taxon>
        <taxon>Actinomycetes</taxon>
        <taxon>Micromonosporales</taxon>
        <taxon>Micromonosporaceae</taxon>
        <taxon>Micromonospora</taxon>
    </lineage>
</organism>
<reference evidence="3 4" key="1">
    <citation type="submission" date="2021-03" db="EMBL/GenBank/DDBJ databases">
        <authorList>
            <person name="Lee D.-H."/>
        </authorList>
    </citation>
    <scope>NUCLEOTIDE SEQUENCE [LARGE SCALE GENOMIC DNA]</scope>
    <source>
        <strain evidence="3 4">MMS20-R2-23</strain>
    </source>
</reference>
<keyword evidence="4" id="KW-1185">Reference proteome</keyword>
<feature type="transmembrane region" description="Helical" evidence="2">
    <location>
        <begin position="79"/>
        <end position="98"/>
    </location>
</feature>
<keyword evidence="2" id="KW-0472">Membrane</keyword>
<dbReference type="RefSeq" id="WP_208567110.1">
    <property type="nucleotide sequence ID" value="NZ_JAGFWR010000004.1"/>
</dbReference>
<evidence type="ECO:0000256" key="1">
    <source>
        <dbReference type="SAM" id="MobiDB-lite"/>
    </source>
</evidence>
<keyword evidence="2" id="KW-0812">Transmembrane</keyword>
<dbReference type="EMBL" id="JAGFWR010000004">
    <property type="protein sequence ID" value="MBO4161466.1"/>
    <property type="molecule type" value="Genomic_DNA"/>
</dbReference>
<dbReference type="Proteomes" id="UP000671399">
    <property type="component" value="Unassembled WGS sequence"/>
</dbReference>
<name>A0ABS3V777_9ACTN</name>